<evidence type="ECO:0000256" key="4">
    <source>
        <dbReference type="ARBA" id="ARBA00022679"/>
    </source>
</evidence>
<accession>A0AAU8PHX2</accession>
<evidence type="ECO:0000256" key="6">
    <source>
        <dbReference type="ARBA" id="ARBA00022777"/>
    </source>
</evidence>
<feature type="domain" description="GHMP kinase C-terminal" evidence="11">
    <location>
        <begin position="229"/>
        <end position="273"/>
    </location>
</feature>
<dbReference type="Pfam" id="PF08544">
    <property type="entry name" value="GHMP_kinases_C"/>
    <property type="match status" value="1"/>
</dbReference>
<feature type="binding site" evidence="9">
    <location>
        <begin position="94"/>
        <end position="104"/>
    </location>
    <ligand>
        <name>ATP</name>
        <dbReference type="ChEBI" id="CHEBI:30616"/>
    </ligand>
</feature>
<evidence type="ECO:0000256" key="1">
    <source>
        <dbReference type="ARBA" id="ARBA00009684"/>
    </source>
</evidence>
<dbReference type="InterPro" id="IPR014721">
    <property type="entry name" value="Ribsml_uS5_D2-typ_fold_subgr"/>
</dbReference>
<evidence type="ECO:0000256" key="5">
    <source>
        <dbReference type="ARBA" id="ARBA00022741"/>
    </source>
</evidence>
<dbReference type="EC" id="2.7.1.148" evidence="2 9"/>
<dbReference type="Proteomes" id="UP000008192">
    <property type="component" value="Chromosome"/>
</dbReference>
<sequence>MQSLSLRAHAKVNMHLWVGARRADGLHSIESVMQRITLADSLSLSRLDIPGRCEVCSPYMALPRENTLTRAYARFCQVTGVHDGVRVRVVKRIPAGSGLGGGSADAAALLCGLDTLFGTTLSARVLREVAYSVGSDVPFFLASQAACVLGGGEQLVPLVPKTGYLGLLVWPGLHSGSAQAYEDLDRLRACGVHAADGEQYSLRGATALSAHYAQDCARWRFFNSLDTPVQRRYPVVALARWDLARAGACFTAMSGSGSAVFGLYRDEEELRRAHKLLAKRWCWCVRVRLCG</sequence>
<dbReference type="RefSeq" id="WP_014342400.1">
    <property type="nucleotide sequence ID" value="NC_016843.1"/>
</dbReference>
<gene>
    <name evidence="9 12" type="primary">ispE</name>
    <name evidence="12" type="ordered locus">TPEGAU_0371</name>
</gene>
<organism evidence="12 13">
    <name type="scientific">Treponema pallidum subsp. pertenue (strain Gauthier)</name>
    <dbReference type="NCBI Taxonomy" id="491080"/>
    <lineage>
        <taxon>Bacteria</taxon>
        <taxon>Pseudomonadati</taxon>
        <taxon>Spirochaetota</taxon>
        <taxon>Spirochaetia</taxon>
        <taxon>Spirochaetales</taxon>
        <taxon>Treponemataceae</taxon>
        <taxon>Treponema</taxon>
    </lineage>
</organism>
<dbReference type="InterPro" id="IPR013750">
    <property type="entry name" value="GHMP_kinase_C_dom"/>
</dbReference>
<evidence type="ECO:0000256" key="8">
    <source>
        <dbReference type="ARBA" id="ARBA00032554"/>
    </source>
</evidence>
<evidence type="ECO:0000313" key="12">
    <source>
        <dbReference type="EMBL" id="AEZ59631.1"/>
    </source>
</evidence>
<evidence type="ECO:0000259" key="10">
    <source>
        <dbReference type="Pfam" id="PF00288"/>
    </source>
</evidence>
<dbReference type="PIRSF" id="PIRSF010376">
    <property type="entry name" value="IspE"/>
    <property type="match status" value="1"/>
</dbReference>
<evidence type="ECO:0000259" key="11">
    <source>
        <dbReference type="Pfam" id="PF08544"/>
    </source>
</evidence>
<proteinExistence type="inferred from homology"/>
<reference evidence="13" key="1">
    <citation type="journal article" date="2012" name="PLoS Negl. Trop. Dis.">
        <title>Whole genome sequences of three Treponema pallidum ssp. pertenue strains: yaws and syphilis treponemes differ in less than 0.2% of the genome sequence.</title>
        <authorList>
            <person name="Cejkova D."/>
            <person name="Zobanikova M."/>
            <person name="Chen L."/>
            <person name="Pospisilova P."/>
            <person name="Strouhal M."/>
            <person name="Qin X."/>
            <person name="Mikalova L."/>
            <person name="Norris S.J."/>
            <person name="Muzny D.M."/>
            <person name="Gibbs R.A."/>
            <person name="Fulton L.L."/>
            <person name="Sodergren E."/>
            <person name="Weinstock G.M."/>
            <person name="Smajs D."/>
        </authorList>
    </citation>
    <scope>NUCLEOTIDE SEQUENCE [LARGE SCALE GENOMIC DNA]</scope>
    <source>
        <strain evidence="13">Gauthier</strain>
    </source>
</reference>
<dbReference type="PANTHER" id="PTHR43527">
    <property type="entry name" value="4-DIPHOSPHOCYTIDYL-2-C-METHYL-D-ERYTHRITOL KINASE, CHLOROPLASTIC"/>
    <property type="match status" value="1"/>
</dbReference>
<dbReference type="InterPro" id="IPR020568">
    <property type="entry name" value="Ribosomal_Su5_D2-typ_SF"/>
</dbReference>
<evidence type="ECO:0000256" key="7">
    <source>
        <dbReference type="ARBA" id="ARBA00022840"/>
    </source>
</evidence>
<dbReference type="SUPFAM" id="SSF54211">
    <property type="entry name" value="Ribosomal protein S5 domain 2-like"/>
    <property type="match status" value="1"/>
</dbReference>
<dbReference type="SUPFAM" id="SSF55060">
    <property type="entry name" value="GHMP Kinase, C-terminal domain"/>
    <property type="match status" value="1"/>
</dbReference>
<evidence type="ECO:0000313" key="13">
    <source>
        <dbReference type="Proteomes" id="UP000008192"/>
    </source>
</evidence>
<dbReference type="InterPro" id="IPR004424">
    <property type="entry name" value="IspE"/>
</dbReference>
<feature type="active site" evidence="9">
    <location>
        <position position="136"/>
    </location>
</feature>
<feature type="active site" evidence="9">
    <location>
        <position position="11"/>
    </location>
</feature>
<dbReference type="KEGG" id="tpg:TPEGAU_0371"/>
<dbReference type="GO" id="GO:0005524">
    <property type="term" value="F:ATP binding"/>
    <property type="evidence" value="ECO:0007669"/>
    <property type="project" value="UniProtKB-UniRule"/>
</dbReference>
<keyword evidence="6 9" id="KW-0418">Kinase</keyword>
<comment type="pathway">
    <text evidence="9">Isoprenoid biosynthesis; isopentenyl diphosphate biosynthesis via DXP pathway; isopentenyl diphosphate from 1-deoxy-D-xylulose 5-phosphate: step 3/6.</text>
</comment>
<evidence type="ECO:0000256" key="9">
    <source>
        <dbReference type="HAMAP-Rule" id="MF_00061"/>
    </source>
</evidence>
<keyword evidence="9" id="KW-0414">Isoprene biosynthesis</keyword>
<dbReference type="PANTHER" id="PTHR43527:SF2">
    <property type="entry name" value="4-DIPHOSPHOCYTIDYL-2-C-METHYL-D-ERYTHRITOL KINASE, CHLOROPLASTIC"/>
    <property type="match status" value="1"/>
</dbReference>
<dbReference type="EMBL" id="CP002376">
    <property type="protein sequence ID" value="AEZ59631.1"/>
    <property type="molecule type" value="Genomic_DNA"/>
</dbReference>
<dbReference type="Gene3D" id="3.30.70.890">
    <property type="entry name" value="GHMP kinase, C-terminal domain"/>
    <property type="match status" value="1"/>
</dbReference>
<evidence type="ECO:0000256" key="2">
    <source>
        <dbReference type="ARBA" id="ARBA00012052"/>
    </source>
</evidence>
<dbReference type="HAMAP" id="MF_00061">
    <property type="entry name" value="IspE"/>
    <property type="match status" value="1"/>
</dbReference>
<dbReference type="NCBIfam" id="TIGR00154">
    <property type="entry name" value="ispE"/>
    <property type="match status" value="1"/>
</dbReference>
<name>A0AAU8PHX2_TREPG</name>
<feature type="domain" description="GHMP kinase N-terminal" evidence="10">
    <location>
        <begin position="66"/>
        <end position="142"/>
    </location>
</feature>
<dbReference type="GO" id="GO:0016114">
    <property type="term" value="P:terpenoid biosynthetic process"/>
    <property type="evidence" value="ECO:0007669"/>
    <property type="project" value="UniProtKB-UniRule"/>
</dbReference>
<dbReference type="Gene3D" id="3.30.230.10">
    <property type="match status" value="1"/>
</dbReference>
<dbReference type="InterPro" id="IPR036554">
    <property type="entry name" value="GHMP_kinase_C_sf"/>
</dbReference>
<dbReference type="GO" id="GO:0019288">
    <property type="term" value="P:isopentenyl diphosphate biosynthetic process, methylerythritol 4-phosphate pathway"/>
    <property type="evidence" value="ECO:0007669"/>
    <property type="project" value="UniProtKB-UniRule"/>
</dbReference>
<dbReference type="Pfam" id="PF00288">
    <property type="entry name" value="GHMP_kinases_N"/>
    <property type="match status" value="1"/>
</dbReference>
<keyword evidence="7 9" id="KW-0067">ATP-binding</keyword>
<protein>
    <recommendedName>
        <fullName evidence="3 9">4-diphosphocytidyl-2-C-methyl-D-erythritol kinase</fullName>
        <shortName evidence="9">CMK</shortName>
        <ecNumber evidence="2 9">2.7.1.148</ecNumber>
    </recommendedName>
    <alternativeName>
        <fullName evidence="8 9">4-(cytidine-5'-diphospho)-2-C-methyl-D-erythritol kinase</fullName>
    </alternativeName>
</protein>
<keyword evidence="5 9" id="KW-0547">Nucleotide-binding</keyword>
<dbReference type="GO" id="GO:0050515">
    <property type="term" value="F:4-(cytidine 5'-diphospho)-2-C-methyl-D-erythritol kinase activity"/>
    <property type="evidence" value="ECO:0007669"/>
    <property type="project" value="UniProtKB-UniRule"/>
</dbReference>
<evidence type="ECO:0000256" key="3">
    <source>
        <dbReference type="ARBA" id="ARBA00017473"/>
    </source>
</evidence>
<dbReference type="InterPro" id="IPR006204">
    <property type="entry name" value="GHMP_kinase_N_dom"/>
</dbReference>
<comment type="similarity">
    <text evidence="1 9">Belongs to the GHMP kinase family. IspE subfamily.</text>
</comment>
<dbReference type="AlphaFoldDB" id="A0AAU8PHX2"/>
<comment type="catalytic activity">
    <reaction evidence="9">
        <text>4-CDP-2-C-methyl-D-erythritol + ATP = 4-CDP-2-C-methyl-D-erythritol 2-phosphate + ADP + H(+)</text>
        <dbReference type="Rhea" id="RHEA:18437"/>
        <dbReference type="ChEBI" id="CHEBI:15378"/>
        <dbReference type="ChEBI" id="CHEBI:30616"/>
        <dbReference type="ChEBI" id="CHEBI:57823"/>
        <dbReference type="ChEBI" id="CHEBI:57919"/>
        <dbReference type="ChEBI" id="CHEBI:456216"/>
        <dbReference type="EC" id="2.7.1.148"/>
    </reaction>
</comment>
<keyword evidence="4 9" id="KW-0808">Transferase</keyword>
<comment type="function">
    <text evidence="9">Catalyzes the phosphorylation of the position 2 hydroxy group of 4-diphosphocytidyl-2C-methyl-D-erythritol.</text>
</comment>